<dbReference type="GeneID" id="96604990"/>
<dbReference type="RefSeq" id="WP_182592416.1">
    <property type="nucleotide sequence ID" value="NZ_JACJIM010000005.1"/>
</dbReference>
<accession>A0ABR6DDQ8</accession>
<evidence type="ECO:0000313" key="1">
    <source>
        <dbReference type="EMBL" id="MBA9063918.1"/>
    </source>
</evidence>
<evidence type="ECO:0000313" key="2">
    <source>
        <dbReference type="Proteomes" id="UP000565455"/>
    </source>
</evidence>
<proteinExistence type="predicted"/>
<reference evidence="1 2" key="1">
    <citation type="submission" date="2020-08" db="EMBL/GenBank/DDBJ databases">
        <title>Genomic Encyclopedia of Type Strains, Phase IV (KMG-IV): sequencing the most valuable type-strain genomes for metagenomic binning, comparative biology and taxonomic classification.</title>
        <authorList>
            <person name="Goeker M."/>
        </authorList>
    </citation>
    <scope>NUCLEOTIDE SEQUENCE [LARGE SCALE GENOMIC DNA]</scope>
    <source>
        <strain evidence="1 2">DSM 5686</strain>
    </source>
</reference>
<sequence>MHPSLEHRQSLDPTAFPTDRWIIPLDGAWAVRSAFGIEAEGFDCTAAARHWIEEREAEEADELAALADFEADQIREAA</sequence>
<keyword evidence="2" id="KW-1185">Reference proteome</keyword>
<dbReference type="Proteomes" id="UP000565455">
    <property type="component" value="Unassembled WGS sequence"/>
</dbReference>
<gene>
    <name evidence="1" type="ORF">GGQ91_003319</name>
</gene>
<dbReference type="EMBL" id="JACJIM010000005">
    <property type="protein sequence ID" value="MBA9063918.1"/>
    <property type="molecule type" value="Genomic_DNA"/>
</dbReference>
<organism evidence="1 2">
    <name type="scientific">Methylobacterium fujisawaense</name>
    <dbReference type="NCBI Taxonomy" id="107400"/>
    <lineage>
        <taxon>Bacteria</taxon>
        <taxon>Pseudomonadati</taxon>
        <taxon>Pseudomonadota</taxon>
        <taxon>Alphaproteobacteria</taxon>
        <taxon>Hyphomicrobiales</taxon>
        <taxon>Methylobacteriaceae</taxon>
        <taxon>Methylobacterium</taxon>
    </lineage>
</organism>
<name>A0ABR6DDQ8_9HYPH</name>
<comment type="caution">
    <text evidence="1">The sequence shown here is derived from an EMBL/GenBank/DDBJ whole genome shotgun (WGS) entry which is preliminary data.</text>
</comment>
<protein>
    <submittedName>
        <fullName evidence="1">Uncharacterized protein</fullName>
    </submittedName>
</protein>